<comment type="similarity">
    <text evidence="1">Belongs to the ADP-ribosylglycohydrolase family.</text>
</comment>
<gene>
    <name evidence="3" type="ORF">H8L47_03395</name>
</gene>
<evidence type="ECO:0000313" key="4">
    <source>
        <dbReference type="Proteomes" id="UP000646911"/>
    </source>
</evidence>
<reference evidence="3 4" key="1">
    <citation type="submission" date="2020-08" db="EMBL/GenBank/DDBJ databases">
        <title>Novel species isolated from subtropical streams in China.</title>
        <authorList>
            <person name="Lu H."/>
        </authorList>
    </citation>
    <scope>NUCLEOTIDE SEQUENCE [LARGE SCALE GENOMIC DNA]</scope>
    <source>
        <strain evidence="3 4">NL8W</strain>
    </source>
</reference>
<evidence type="ECO:0000256" key="2">
    <source>
        <dbReference type="ARBA" id="ARBA00022801"/>
    </source>
</evidence>
<protein>
    <submittedName>
        <fullName evidence="3">ADP-ribosylglycohydrolase family protein</fullName>
    </submittedName>
</protein>
<keyword evidence="2" id="KW-0378">Hydrolase</keyword>
<accession>A0ABR6Z480</accession>
<dbReference type="Proteomes" id="UP000646911">
    <property type="component" value="Unassembled WGS sequence"/>
</dbReference>
<dbReference type="SUPFAM" id="SSF101478">
    <property type="entry name" value="ADP-ribosylglycohydrolase"/>
    <property type="match status" value="1"/>
</dbReference>
<dbReference type="EMBL" id="JACOFX010000001">
    <property type="protein sequence ID" value="MBC3906604.1"/>
    <property type="molecule type" value="Genomic_DNA"/>
</dbReference>
<dbReference type="PANTHER" id="PTHR16222">
    <property type="entry name" value="ADP-RIBOSYLGLYCOHYDROLASE"/>
    <property type="match status" value="1"/>
</dbReference>
<proteinExistence type="inferred from homology"/>
<dbReference type="Gene3D" id="1.10.4080.10">
    <property type="entry name" value="ADP-ribosylation/Crystallin J1"/>
    <property type="match status" value="1"/>
</dbReference>
<comment type="caution">
    <text evidence="3">The sequence shown here is derived from an EMBL/GenBank/DDBJ whole genome shotgun (WGS) entry which is preliminary data.</text>
</comment>
<dbReference type="RefSeq" id="WP_186951804.1">
    <property type="nucleotide sequence ID" value="NZ_JACOFX010000001.1"/>
</dbReference>
<organism evidence="3 4">
    <name type="scientific">Undibacterium umbellatum</name>
    <dbReference type="NCBI Taxonomy" id="2762300"/>
    <lineage>
        <taxon>Bacteria</taxon>
        <taxon>Pseudomonadati</taxon>
        <taxon>Pseudomonadota</taxon>
        <taxon>Betaproteobacteria</taxon>
        <taxon>Burkholderiales</taxon>
        <taxon>Oxalobacteraceae</taxon>
        <taxon>Undibacterium</taxon>
    </lineage>
</organism>
<dbReference type="Pfam" id="PF03747">
    <property type="entry name" value="ADP_ribosyl_GH"/>
    <property type="match status" value="1"/>
</dbReference>
<dbReference type="InterPro" id="IPR036705">
    <property type="entry name" value="Ribosyl_crysJ1_sf"/>
</dbReference>
<dbReference type="InterPro" id="IPR050792">
    <property type="entry name" value="ADP-ribosylglycohydrolase"/>
</dbReference>
<dbReference type="PANTHER" id="PTHR16222:SF24">
    <property type="entry name" value="ADP-RIBOSYLHYDROLASE ARH3"/>
    <property type="match status" value="1"/>
</dbReference>
<evidence type="ECO:0000313" key="3">
    <source>
        <dbReference type="EMBL" id="MBC3906604.1"/>
    </source>
</evidence>
<evidence type="ECO:0000256" key="1">
    <source>
        <dbReference type="ARBA" id="ARBA00010702"/>
    </source>
</evidence>
<name>A0ABR6Z480_9BURK</name>
<keyword evidence="4" id="KW-1185">Reference proteome</keyword>
<sequence>MLLEIAIGDAYGAGFEFCGHEKIMLSNTLEKYVPHELGIQAGCYTDDTQMSIAVAEVLLSDSDCSANVFADAYVRCYKRDQRLGYAKGLQGLLNLCGNGADLRQRISPESRRNGAAMRSVPLGLIGDKKLLALAAREQAIVTHNTAEGILSSHVVAFMSHALLYDKAKLAELPELVLKMTGFALRNDWFAEVECDALQTLHAVNTALQANRGMSKLLLDCVNFGGDVDSVAAIAMGLASLTPEYVVDIPASLMSGLESGKFGSRYLRQLDVALAERYPVLNVHLERQP</sequence>
<dbReference type="InterPro" id="IPR005502">
    <property type="entry name" value="Ribosyl_crysJ1"/>
</dbReference>